<evidence type="ECO:0000256" key="1">
    <source>
        <dbReference type="SAM" id="MobiDB-lite"/>
    </source>
</evidence>
<evidence type="ECO:0000313" key="4">
    <source>
        <dbReference type="Proteomes" id="UP000269721"/>
    </source>
</evidence>
<feature type="compositionally biased region" description="Low complexity" evidence="1">
    <location>
        <begin position="92"/>
        <end position="112"/>
    </location>
</feature>
<feature type="compositionally biased region" description="Polar residues" evidence="1">
    <location>
        <begin position="114"/>
        <end position="133"/>
    </location>
</feature>
<feature type="region of interest" description="Disordered" evidence="1">
    <location>
        <begin position="208"/>
        <end position="244"/>
    </location>
</feature>
<sequence length="244" mass="26008">MDSDMSMATSSQTSSSESGNAKYGGHSVNYQYVPSISAQDHAAAVNALTPSSMEMSSLMASNALPPFSAATPESTKSTAIKMPAPIASHPMATMSNSTTQTSQSSSPSAMESITGLSESTHASATGEQSSLGEMKNITTEENVFYPDPSPFDNVVTNRSQLNPADLIPKVQGAELYSGLEPDPTMNQSFLQNRFSLGIDCSRPTRNFNNDLRGTPYPPTIANVSPFNQPTQYPDLYRKSLGDVE</sequence>
<organism evidence="3 4">
    <name type="scientific">Blyttiomyces helicus</name>
    <dbReference type="NCBI Taxonomy" id="388810"/>
    <lineage>
        <taxon>Eukaryota</taxon>
        <taxon>Fungi</taxon>
        <taxon>Fungi incertae sedis</taxon>
        <taxon>Chytridiomycota</taxon>
        <taxon>Chytridiomycota incertae sedis</taxon>
        <taxon>Chytridiomycetes</taxon>
        <taxon>Chytridiomycetes incertae sedis</taxon>
        <taxon>Blyttiomyces</taxon>
    </lineage>
</organism>
<evidence type="ECO:0000313" key="3">
    <source>
        <dbReference type="EMBL" id="RKO93699.1"/>
    </source>
</evidence>
<protein>
    <recommendedName>
        <fullName evidence="2">Minor capsid protein P11 C-terminal conserved region domain-containing protein</fullName>
    </recommendedName>
</protein>
<dbReference type="AlphaFoldDB" id="A0A4P9WL05"/>
<feature type="region of interest" description="Disordered" evidence="1">
    <location>
        <begin position="89"/>
        <end position="133"/>
    </location>
</feature>
<dbReference type="EMBL" id="KZ994145">
    <property type="protein sequence ID" value="RKO93699.1"/>
    <property type="molecule type" value="Genomic_DNA"/>
</dbReference>
<accession>A0A4P9WL05</accession>
<proteinExistence type="predicted"/>
<feature type="compositionally biased region" description="Low complexity" evidence="1">
    <location>
        <begin position="1"/>
        <end position="18"/>
    </location>
</feature>
<feature type="compositionally biased region" description="Polar residues" evidence="1">
    <location>
        <begin position="221"/>
        <end position="231"/>
    </location>
</feature>
<dbReference type="Pfam" id="PF23983">
    <property type="entry name" value="P11_C"/>
    <property type="match status" value="1"/>
</dbReference>
<keyword evidence="4" id="KW-1185">Reference proteome</keyword>
<feature type="domain" description="Minor capsid protein P11 C-terminal conserved region" evidence="2">
    <location>
        <begin position="161"/>
        <end position="240"/>
    </location>
</feature>
<dbReference type="Proteomes" id="UP000269721">
    <property type="component" value="Unassembled WGS sequence"/>
</dbReference>
<name>A0A4P9WL05_9FUNG</name>
<dbReference type="InterPro" id="IPR055730">
    <property type="entry name" value="P11_C"/>
</dbReference>
<dbReference type="OrthoDB" id="2161812at2759"/>
<gene>
    <name evidence="3" type="ORF">BDK51DRAFT_45019</name>
</gene>
<reference evidence="4" key="1">
    <citation type="journal article" date="2018" name="Nat. Microbiol.">
        <title>Leveraging single-cell genomics to expand the fungal tree of life.</title>
        <authorList>
            <person name="Ahrendt S.R."/>
            <person name="Quandt C.A."/>
            <person name="Ciobanu D."/>
            <person name="Clum A."/>
            <person name="Salamov A."/>
            <person name="Andreopoulos B."/>
            <person name="Cheng J.F."/>
            <person name="Woyke T."/>
            <person name="Pelin A."/>
            <person name="Henrissat B."/>
            <person name="Reynolds N.K."/>
            <person name="Benny G.L."/>
            <person name="Smith M.E."/>
            <person name="James T.Y."/>
            <person name="Grigoriev I.V."/>
        </authorList>
    </citation>
    <scope>NUCLEOTIDE SEQUENCE [LARGE SCALE GENOMIC DNA]</scope>
</reference>
<evidence type="ECO:0000259" key="2">
    <source>
        <dbReference type="Pfam" id="PF23983"/>
    </source>
</evidence>
<feature type="region of interest" description="Disordered" evidence="1">
    <location>
        <begin position="1"/>
        <end position="26"/>
    </location>
</feature>
<feature type="compositionally biased region" description="Basic and acidic residues" evidence="1">
    <location>
        <begin position="235"/>
        <end position="244"/>
    </location>
</feature>